<dbReference type="STRING" id="1229662.W3X5Z1"/>
<feature type="compositionally biased region" description="Basic and acidic residues" evidence="3">
    <location>
        <begin position="555"/>
        <end position="578"/>
    </location>
</feature>
<evidence type="ECO:0000313" key="6">
    <source>
        <dbReference type="EMBL" id="ETS81449.1"/>
    </source>
</evidence>
<keyword evidence="4" id="KW-1133">Transmembrane helix</keyword>
<dbReference type="Gene3D" id="1.20.5.510">
    <property type="entry name" value="Single helix bin"/>
    <property type="match status" value="1"/>
</dbReference>
<dbReference type="EMBL" id="KI912112">
    <property type="protein sequence ID" value="ETS81449.1"/>
    <property type="molecule type" value="Genomic_DNA"/>
</dbReference>
<evidence type="ECO:0000256" key="3">
    <source>
        <dbReference type="SAM" id="MobiDB-lite"/>
    </source>
</evidence>
<dbReference type="OMA" id="GHIPIER"/>
<dbReference type="OrthoDB" id="540004at2759"/>
<keyword evidence="4" id="KW-0812">Transmembrane</keyword>
<proteinExistence type="predicted"/>
<feature type="compositionally biased region" description="Polar residues" evidence="3">
    <location>
        <begin position="581"/>
        <end position="590"/>
    </location>
</feature>
<dbReference type="Pfam" id="PF24681">
    <property type="entry name" value="Kelch_KLHDC2_KLHL20_DRC7"/>
    <property type="match status" value="1"/>
</dbReference>
<dbReference type="InParanoid" id="W3X5Z1"/>
<organism evidence="6 7">
    <name type="scientific">Pestalotiopsis fici (strain W106-1 / CGMCC3.15140)</name>
    <dbReference type="NCBI Taxonomy" id="1229662"/>
    <lineage>
        <taxon>Eukaryota</taxon>
        <taxon>Fungi</taxon>
        <taxon>Dikarya</taxon>
        <taxon>Ascomycota</taxon>
        <taxon>Pezizomycotina</taxon>
        <taxon>Sordariomycetes</taxon>
        <taxon>Xylariomycetidae</taxon>
        <taxon>Amphisphaeriales</taxon>
        <taxon>Sporocadaceae</taxon>
        <taxon>Pestalotiopsis</taxon>
    </lineage>
</organism>
<dbReference type="GeneID" id="19271464"/>
<dbReference type="PANTHER" id="PTHR46093:SF18">
    <property type="entry name" value="FIBRONECTIN TYPE-III DOMAIN-CONTAINING PROTEIN"/>
    <property type="match status" value="1"/>
</dbReference>
<dbReference type="KEGG" id="pfy:PFICI_06451"/>
<feature type="signal peptide" evidence="5">
    <location>
        <begin position="1"/>
        <end position="21"/>
    </location>
</feature>
<evidence type="ECO:0000313" key="7">
    <source>
        <dbReference type="Proteomes" id="UP000030651"/>
    </source>
</evidence>
<keyword evidence="1" id="KW-0880">Kelch repeat</keyword>
<accession>W3X5Z1</accession>
<dbReference type="eggNOG" id="ENOG502SMKA">
    <property type="taxonomic scope" value="Eukaryota"/>
</dbReference>
<dbReference type="SUPFAM" id="SSF117281">
    <property type="entry name" value="Kelch motif"/>
    <property type="match status" value="1"/>
</dbReference>
<name>W3X5Z1_PESFW</name>
<keyword evidence="2" id="KW-0677">Repeat</keyword>
<evidence type="ECO:0000256" key="4">
    <source>
        <dbReference type="SAM" id="Phobius"/>
    </source>
</evidence>
<evidence type="ECO:0000256" key="5">
    <source>
        <dbReference type="SAM" id="SignalP"/>
    </source>
</evidence>
<dbReference type="RefSeq" id="XP_007833223.1">
    <property type="nucleotide sequence ID" value="XM_007835032.1"/>
</dbReference>
<evidence type="ECO:0000256" key="2">
    <source>
        <dbReference type="ARBA" id="ARBA00022737"/>
    </source>
</evidence>
<evidence type="ECO:0000256" key="1">
    <source>
        <dbReference type="ARBA" id="ARBA00022441"/>
    </source>
</evidence>
<keyword evidence="5" id="KW-0732">Signal</keyword>
<reference evidence="7" key="1">
    <citation type="journal article" date="2015" name="BMC Genomics">
        <title>Genomic and transcriptomic analysis of the endophytic fungus Pestalotiopsis fici reveals its lifestyle and high potential for synthesis of natural products.</title>
        <authorList>
            <person name="Wang X."/>
            <person name="Zhang X."/>
            <person name="Liu L."/>
            <person name="Xiang M."/>
            <person name="Wang W."/>
            <person name="Sun X."/>
            <person name="Che Y."/>
            <person name="Guo L."/>
            <person name="Liu G."/>
            <person name="Guo L."/>
            <person name="Wang C."/>
            <person name="Yin W.B."/>
            <person name="Stadler M."/>
            <person name="Zhang X."/>
            <person name="Liu X."/>
        </authorList>
    </citation>
    <scope>NUCLEOTIDE SEQUENCE [LARGE SCALE GENOMIC DNA]</scope>
    <source>
        <strain evidence="7">W106-1 / CGMCC3.15140</strain>
    </source>
</reference>
<keyword evidence="4" id="KW-0472">Membrane</keyword>
<feature type="region of interest" description="Disordered" evidence="3">
    <location>
        <begin position="549"/>
        <end position="590"/>
    </location>
</feature>
<feature type="chain" id="PRO_5004835449" description="Kelch repeat protein" evidence="5">
    <location>
        <begin position="22"/>
        <end position="590"/>
    </location>
</feature>
<dbReference type="InterPro" id="IPR015915">
    <property type="entry name" value="Kelch-typ_b-propeller"/>
</dbReference>
<feature type="transmembrane region" description="Helical" evidence="4">
    <location>
        <begin position="478"/>
        <end position="499"/>
    </location>
</feature>
<keyword evidence="7" id="KW-1185">Reference proteome</keyword>
<protein>
    <recommendedName>
        <fullName evidence="8">Kelch repeat protein</fullName>
    </recommendedName>
</protein>
<evidence type="ECO:0008006" key="8">
    <source>
        <dbReference type="Google" id="ProtNLM"/>
    </source>
</evidence>
<dbReference type="PANTHER" id="PTHR46093">
    <property type="entry name" value="ACYL-COA-BINDING DOMAIN-CONTAINING PROTEIN 5"/>
    <property type="match status" value="1"/>
</dbReference>
<sequence>MHSSLQRLAILLLVLPRHAKSYDVPPVDAYFRRMGHSIVVIGDYLYVQGGEISWDAGNGTAIGQFSDIYANRVNKTLSLPIAESWNNATVQWIETDSVVSAPSLRLPALWPQGDSFFTWGGSKRFGLPVEDSLLWQFTTDGAGGGNWTSSQPANMETFSSIRRTTAAARASCRGVGLYLGGYAAPQTDVAFNDDTKAFPVPGLLTYDMETATWSNKTSKPGLNNYGTSVYGAATCLEDYGNKGVFITIGGQMETDLSAYSDNGLTLFETSTLSLYDVDADQWLKQKVSGEAPEQRDRTCLSTAHGQNGSLDIYMYGGIQKGGTDQVNKVFDDIWILSIPAFTWFKLNVTGTQRSWHDCVIIGSQLVSVGGLGAGVRFNESVQFNDRDEWRQGLGVLDLASMTWADGFNANSTAYESPQVVKDWYRDNDFRNNNWTSDDVKQLFTNSAKSTNSTNTTDPIDAGTVASEADGQKISIGSIVGGVIGGVVALVAILGTGFWYMRRRKSKNSKASTAIDTPNEGKKEDPLRYWAETHTQQWYYAELNGRPGLFQLPSEGSERPAELGPHAEGHIPIERRRGISELSGSSPEMKG</sequence>
<dbReference type="AlphaFoldDB" id="W3X5Z1"/>
<dbReference type="Proteomes" id="UP000030651">
    <property type="component" value="Unassembled WGS sequence"/>
</dbReference>
<dbReference type="HOGENOM" id="CLU_012508_3_1_1"/>
<gene>
    <name evidence="6" type="ORF">PFICI_06451</name>
</gene>
<dbReference type="Gene3D" id="2.120.10.80">
    <property type="entry name" value="Kelch-type beta propeller"/>
    <property type="match status" value="1"/>
</dbReference>